<dbReference type="GeneID" id="115158929"/>
<accession>A0A674BI07</accession>
<dbReference type="InterPro" id="IPR027417">
    <property type="entry name" value="P-loop_NTPase"/>
</dbReference>
<protein>
    <recommendedName>
        <fullName evidence="5">Putative GTP-binding protein 6</fullName>
    </recommendedName>
</protein>
<dbReference type="GO" id="GO:0046872">
    <property type="term" value="F:metal ion binding"/>
    <property type="evidence" value="ECO:0007669"/>
    <property type="project" value="UniProtKB-KW"/>
</dbReference>
<evidence type="ECO:0000313" key="8">
    <source>
        <dbReference type="Ensembl" id="ENSSTUP00000070647.1"/>
    </source>
</evidence>
<evidence type="ECO:0000259" key="7">
    <source>
        <dbReference type="PROSITE" id="PS51705"/>
    </source>
</evidence>
<dbReference type="Pfam" id="PF01926">
    <property type="entry name" value="MMR_HSR1"/>
    <property type="match status" value="1"/>
</dbReference>
<keyword evidence="2" id="KW-0547">Nucleotide-binding</keyword>
<keyword evidence="1" id="KW-0479">Metal-binding</keyword>
<dbReference type="InterPro" id="IPR030394">
    <property type="entry name" value="G_HFLX_dom"/>
</dbReference>
<dbReference type="InterPro" id="IPR006073">
    <property type="entry name" value="GTP-bd"/>
</dbReference>
<dbReference type="PANTHER" id="PTHR10229">
    <property type="entry name" value="GTP-BINDING PROTEIN HFLX"/>
    <property type="match status" value="1"/>
</dbReference>
<evidence type="ECO:0000256" key="4">
    <source>
        <dbReference type="ARBA" id="ARBA00023134"/>
    </source>
</evidence>
<dbReference type="PANTHER" id="PTHR10229:SF0">
    <property type="entry name" value="GTP-BINDING PROTEIN 6-RELATED"/>
    <property type="match status" value="1"/>
</dbReference>
<dbReference type="GeneTree" id="ENSGT00390000001397"/>
<dbReference type="InterPro" id="IPR042108">
    <property type="entry name" value="GTPase_HflX_N_sf"/>
</dbReference>
<reference evidence="8" key="1">
    <citation type="submission" date="2025-08" db="UniProtKB">
        <authorList>
            <consortium name="Ensembl"/>
        </authorList>
    </citation>
    <scope>IDENTIFICATION</scope>
</reference>
<dbReference type="Ensembl" id="ENSSTUT00000075013.1">
    <property type="protein sequence ID" value="ENSSTUP00000070647.1"/>
    <property type="gene ID" value="ENSSTUG00000030891.1"/>
</dbReference>
<dbReference type="Gene3D" id="3.40.50.11060">
    <property type="entry name" value="GTPase HflX, N-terminal domain"/>
    <property type="match status" value="1"/>
</dbReference>
<dbReference type="CDD" id="cd01878">
    <property type="entry name" value="HflX"/>
    <property type="match status" value="1"/>
</dbReference>
<dbReference type="InterPro" id="IPR025121">
    <property type="entry name" value="GTPase_HflX_N"/>
</dbReference>
<dbReference type="InParanoid" id="A0A674BI07"/>
<keyword evidence="4" id="KW-0342">GTP-binding</keyword>
<dbReference type="NCBIfam" id="TIGR03156">
    <property type="entry name" value="GTP_HflX"/>
    <property type="match status" value="1"/>
</dbReference>
<name>A0A674BI07_SALTR</name>
<dbReference type="Gene3D" id="3.40.50.300">
    <property type="entry name" value="P-loop containing nucleotide triphosphate hydrolases"/>
    <property type="match status" value="1"/>
</dbReference>
<evidence type="ECO:0000256" key="3">
    <source>
        <dbReference type="ARBA" id="ARBA00022842"/>
    </source>
</evidence>
<sequence>MSTIKYCMLGNNIVTRLFPKRTYSWLKHQQLYSVENWLKLPTRYKCYKRSHHVNQSSHQHISQYGLQHHRATTVTWQTSIPLQHRGFSLSTYKQKIRDDNHTPGQESLGKEDEEEDYYIDDSEIDELFQHQMPMVGEGDHRIFIVHPDVKWGSRKQYLTTANLMMEEAVGLVNTLQNWSVIDKVILSTKTPEKKMIFGKGNFQTLTERIRGTPGITAVFVNVERLSPASEKEFEEAWRVKVFDRYSVVLHIFRCNARTKEAKLQVSLAEIPMLRSRLRNEVANLDQQGGGSRCIMGSGETLMEVQQRVLQERKLKICSALEHLRRKRHLLRSQRKHRDFPIVSVMGYTNCGKTTLIKALTGDAALQPRDQLFATLDVTVHAGTLPSHMTVLYVDTIGFLSQLPHQLIDSFSATLEDVIHSDLIVHVRDISHPETVNQKENVLNVLRNLQIPDRLLSSIVEVHNKIDLVDSYEPSEPNSLPISALRGQGLEELKIVVEEAIVKSTGKQVLTLPVDLSSSQLSWLYKEATVQEVDVNPDEGSAVVKVIISAAAYGRYRKMFELGKGLLREYGAFGSGRVRPN</sequence>
<organism evidence="8 9">
    <name type="scientific">Salmo trutta</name>
    <name type="common">Brown trout</name>
    <dbReference type="NCBI Taxonomy" id="8032"/>
    <lineage>
        <taxon>Eukaryota</taxon>
        <taxon>Metazoa</taxon>
        <taxon>Chordata</taxon>
        <taxon>Craniata</taxon>
        <taxon>Vertebrata</taxon>
        <taxon>Euteleostomi</taxon>
        <taxon>Actinopterygii</taxon>
        <taxon>Neopterygii</taxon>
        <taxon>Teleostei</taxon>
        <taxon>Protacanthopterygii</taxon>
        <taxon>Salmoniformes</taxon>
        <taxon>Salmonidae</taxon>
        <taxon>Salmoninae</taxon>
        <taxon>Salmo</taxon>
    </lineage>
</organism>
<dbReference type="GO" id="GO:0005525">
    <property type="term" value="F:GTP binding"/>
    <property type="evidence" value="ECO:0007669"/>
    <property type="project" value="UniProtKB-KW"/>
</dbReference>
<dbReference type="AlphaFoldDB" id="A0A674BI07"/>
<dbReference type="InterPro" id="IPR016496">
    <property type="entry name" value="GTPase_HflX"/>
</dbReference>
<feature type="region of interest" description="Disordered" evidence="6">
    <location>
        <begin position="93"/>
        <end position="114"/>
    </location>
</feature>
<evidence type="ECO:0000256" key="6">
    <source>
        <dbReference type="SAM" id="MobiDB-lite"/>
    </source>
</evidence>
<dbReference type="Pfam" id="PF16360">
    <property type="entry name" value="GTP-bdg_M"/>
    <property type="match status" value="1"/>
</dbReference>
<keyword evidence="3" id="KW-0460">Magnesium</keyword>
<dbReference type="SUPFAM" id="SSF52540">
    <property type="entry name" value="P-loop containing nucleoside triphosphate hydrolases"/>
    <property type="match status" value="1"/>
</dbReference>
<feature type="domain" description="Hflx-type G" evidence="7">
    <location>
        <begin position="340"/>
        <end position="504"/>
    </location>
</feature>
<reference evidence="8" key="2">
    <citation type="submission" date="2025-09" db="UniProtKB">
        <authorList>
            <consortium name="Ensembl"/>
        </authorList>
    </citation>
    <scope>IDENTIFICATION</scope>
</reference>
<dbReference type="GO" id="GO:0005737">
    <property type="term" value="C:cytoplasm"/>
    <property type="evidence" value="ECO:0007669"/>
    <property type="project" value="TreeGrafter"/>
</dbReference>
<dbReference type="Pfam" id="PF13167">
    <property type="entry name" value="GTP-bdg_N"/>
    <property type="match status" value="1"/>
</dbReference>
<gene>
    <name evidence="8" type="primary">GTPBP6</name>
    <name evidence="8" type="synonym">gtpbp6</name>
</gene>
<dbReference type="OrthoDB" id="10268034at2759"/>
<dbReference type="FunFam" id="3.40.50.11060:FF:000002">
    <property type="entry name" value="GTP binding protein 6 (putative)"/>
    <property type="match status" value="1"/>
</dbReference>
<dbReference type="FunFam" id="3.40.50.300:FF:000886">
    <property type="entry name" value="Putative GTP-binding protein 6"/>
    <property type="match status" value="1"/>
</dbReference>
<dbReference type="InterPro" id="IPR032305">
    <property type="entry name" value="GTP-bd_M"/>
</dbReference>
<dbReference type="PROSITE" id="PS51705">
    <property type="entry name" value="G_HFLX"/>
    <property type="match status" value="1"/>
</dbReference>
<evidence type="ECO:0000256" key="5">
    <source>
        <dbReference type="ARBA" id="ARBA00070394"/>
    </source>
</evidence>
<evidence type="ECO:0000256" key="1">
    <source>
        <dbReference type="ARBA" id="ARBA00022723"/>
    </source>
</evidence>
<keyword evidence="9" id="KW-1185">Reference proteome</keyword>
<dbReference type="Proteomes" id="UP000472277">
    <property type="component" value="Chromosome 22"/>
</dbReference>
<dbReference type="RefSeq" id="XP_029564226.1">
    <property type="nucleotide sequence ID" value="XM_029708366.1"/>
</dbReference>
<proteinExistence type="predicted"/>
<evidence type="ECO:0000256" key="2">
    <source>
        <dbReference type="ARBA" id="ARBA00022741"/>
    </source>
</evidence>
<evidence type="ECO:0000313" key="9">
    <source>
        <dbReference type="Proteomes" id="UP000472277"/>
    </source>
</evidence>
<dbReference type="GO" id="GO:0043022">
    <property type="term" value="F:ribosome binding"/>
    <property type="evidence" value="ECO:0007669"/>
    <property type="project" value="TreeGrafter"/>
</dbReference>